<feature type="non-terminal residue" evidence="2">
    <location>
        <position position="1"/>
    </location>
</feature>
<feature type="non-terminal residue" evidence="2">
    <location>
        <position position="43"/>
    </location>
</feature>
<sequence length="43" mass="4345">PRTRSTRAPDAPTSPARIPSPAPRPPTGRSCASGSAPTPARPP</sequence>
<protein>
    <submittedName>
        <fullName evidence="2">Uncharacterized protein</fullName>
    </submittedName>
</protein>
<reference evidence="2" key="1">
    <citation type="submission" date="2020-02" db="EMBL/GenBank/DDBJ databases">
        <authorList>
            <person name="Meier V. D."/>
        </authorList>
    </citation>
    <scope>NUCLEOTIDE SEQUENCE</scope>
    <source>
        <strain evidence="2">AVDCRST_MAG54</strain>
    </source>
</reference>
<name>A0A6J4H1P4_9PSEU</name>
<proteinExistence type="predicted"/>
<accession>A0A6J4H1P4</accession>
<gene>
    <name evidence="2" type="ORF">AVDCRST_MAG54-79</name>
</gene>
<organism evidence="2">
    <name type="scientific">uncultured Actinomycetospora sp</name>
    <dbReference type="NCBI Taxonomy" id="1135996"/>
    <lineage>
        <taxon>Bacteria</taxon>
        <taxon>Bacillati</taxon>
        <taxon>Actinomycetota</taxon>
        <taxon>Actinomycetes</taxon>
        <taxon>Pseudonocardiales</taxon>
        <taxon>Pseudonocardiaceae</taxon>
        <taxon>Actinomycetospora</taxon>
        <taxon>environmental samples</taxon>
    </lineage>
</organism>
<evidence type="ECO:0000256" key="1">
    <source>
        <dbReference type="SAM" id="MobiDB-lite"/>
    </source>
</evidence>
<dbReference type="AlphaFoldDB" id="A0A6J4H1P4"/>
<feature type="region of interest" description="Disordered" evidence="1">
    <location>
        <begin position="1"/>
        <end position="43"/>
    </location>
</feature>
<dbReference type="EMBL" id="CADCTH010000013">
    <property type="protein sequence ID" value="CAA9210577.1"/>
    <property type="molecule type" value="Genomic_DNA"/>
</dbReference>
<evidence type="ECO:0000313" key="2">
    <source>
        <dbReference type="EMBL" id="CAA9210577.1"/>
    </source>
</evidence>